<reference evidence="3 4" key="1">
    <citation type="submission" date="2018-03" db="EMBL/GenBank/DDBJ databases">
        <title>Draft Genome Sequences of the Obligatory Marine Myxobacteria Enhygromyxa salina SWB005.</title>
        <authorList>
            <person name="Poehlein A."/>
            <person name="Moghaddam J.A."/>
            <person name="Harms H."/>
            <person name="Alanjari M."/>
            <person name="Koenig G.M."/>
            <person name="Daniel R."/>
            <person name="Schaeberle T.F."/>
        </authorList>
    </citation>
    <scope>NUCLEOTIDE SEQUENCE [LARGE SCALE GENOMIC DNA]</scope>
    <source>
        <strain evidence="3 4">SWB005</strain>
    </source>
</reference>
<dbReference type="Gene3D" id="2.40.50.90">
    <property type="match status" value="1"/>
</dbReference>
<gene>
    <name evidence="3" type="ORF">ENSA5_05200</name>
</gene>
<keyword evidence="4" id="KW-1185">Reference proteome</keyword>
<dbReference type="SUPFAM" id="SSF50199">
    <property type="entry name" value="Staphylococcal nuclease"/>
    <property type="match status" value="1"/>
</dbReference>
<feature type="domain" description="TNase-like" evidence="2">
    <location>
        <begin position="132"/>
        <end position="191"/>
    </location>
</feature>
<sequence length="345" mass="38294">MMPQPVRNADMRRANPRTSSAPRRRLALILGGGALALGLALASLLAPQRETQAAESQTKVILNGEAVAVHFNDGDSFRVLTGDFKDTKARLFGYNTLESYGPVHQWGSWTAHELYVIAKMGTYNARDGVWECETDGATDTYGRILVWCPKLAESQIRGGYAHVMSIDDNPGKPELIAAQREAVTKRRGIWAHGVPDFVLTSLHSKEEDVDGKGTYNRLVSSVDGHSVKWRHNTRYAECDRVCQYRYSVDGAVIDELLPVAKSDAEIGAFLRPLSDADARSVLYDFAEYRHINRKIPEDQRKALDALLNEWAKAGKFGAQQRSEGSCMIHAPFKRRFGGGKAECLK</sequence>
<dbReference type="EMBL" id="PVNK01000025">
    <property type="protein sequence ID" value="PRQ04755.1"/>
    <property type="molecule type" value="Genomic_DNA"/>
</dbReference>
<dbReference type="Pfam" id="PF00565">
    <property type="entry name" value="SNase"/>
    <property type="match status" value="1"/>
</dbReference>
<protein>
    <recommendedName>
        <fullName evidence="2">TNase-like domain-containing protein</fullName>
    </recommendedName>
</protein>
<accession>A0A2S9YI15</accession>
<dbReference type="Proteomes" id="UP000237968">
    <property type="component" value="Unassembled WGS sequence"/>
</dbReference>
<dbReference type="AlphaFoldDB" id="A0A2S9YI15"/>
<evidence type="ECO:0000313" key="3">
    <source>
        <dbReference type="EMBL" id="PRQ04755.1"/>
    </source>
</evidence>
<comment type="caution">
    <text evidence="3">The sequence shown here is derived from an EMBL/GenBank/DDBJ whole genome shotgun (WGS) entry which is preliminary data.</text>
</comment>
<dbReference type="InterPro" id="IPR016071">
    <property type="entry name" value="Staphylococal_nuclease_OB-fold"/>
</dbReference>
<evidence type="ECO:0000259" key="2">
    <source>
        <dbReference type="Pfam" id="PF00565"/>
    </source>
</evidence>
<dbReference type="OrthoDB" id="5496659at2"/>
<feature type="region of interest" description="Disordered" evidence="1">
    <location>
        <begin position="1"/>
        <end position="20"/>
    </location>
</feature>
<proteinExistence type="predicted"/>
<name>A0A2S9YI15_9BACT</name>
<evidence type="ECO:0000256" key="1">
    <source>
        <dbReference type="SAM" id="MobiDB-lite"/>
    </source>
</evidence>
<dbReference type="InterPro" id="IPR035437">
    <property type="entry name" value="SNase_OB-fold_sf"/>
</dbReference>
<organism evidence="3 4">
    <name type="scientific">Enhygromyxa salina</name>
    <dbReference type="NCBI Taxonomy" id="215803"/>
    <lineage>
        <taxon>Bacteria</taxon>
        <taxon>Pseudomonadati</taxon>
        <taxon>Myxococcota</taxon>
        <taxon>Polyangia</taxon>
        <taxon>Nannocystales</taxon>
        <taxon>Nannocystaceae</taxon>
        <taxon>Enhygromyxa</taxon>
    </lineage>
</organism>
<evidence type="ECO:0000313" key="4">
    <source>
        <dbReference type="Proteomes" id="UP000237968"/>
    </source>
</evidence>